<evidence type="ECO:0000313" key="2">
    <source>
        <dbReference type="EMBL" id="KLV23654.1"/>
    </source>
</evidence>
<accession>A0A0J1ICF2</accession>
<gene>
    <name evidence="2" type="ORF">ABW02_19215</name>
</gene>
<keyword evidence="3" id="KW-1185">Reference proteome</keyword>
<dbReference type="EMBL" id="LDPH01000024">
    <property type="protein sequence ID" value="KLV23654.1"/>
    <property type="molecule type" value="Genomic_DNA"/>
</dbReference>
<comment type="caution">
    <text evidence="2">The sequence shown here is derived from an EMBL/GenBank/DDBJ whole genome shotgun (WGS) entry which is preliminary data.</text>
</comment>
<name>A0A0J1ICF2_NIACI</name>
<feature type="transmembrane region" description="Helical" evidence="1">
    <location>
        <begin position="6"/>
        <end position="22"/>
    </location>
</feature>
<proteinExistence type="predicted"/>
<evidence type="ECO:0008006" key="4">
    <source>
        <dbReference type="Google" id="ProtNLM"/>
    </source>
</evidence>
<evidence type="ECO:0000256" key="1">
    <source>
        <dbReference type="SAM" id="Phobius"/>
    </source>
</evidence>
<sequence length="103" mass="11678">MVIILLFISLLFSAVLSIFTLTKTQKKWVALFVAFCGNSVVLAGTTWIIYISNEEVRLFGFGHSPLSLLPLFIPVITWINYFILELIKKFSKRSDSYSIAANK</sequence>
<keyword evidence="1" id="KW-0472">Membrane</keyword>
<dbReference type="OrthoDB" id="2942192at2"/>
<keyword evidence="1" id="KW-1133">Transmembrane helix</keyword>
<dbReference type="RefSeq" id="WP_047943862.1">
    <property type="nucleotide sequence ID" value="NZ_CP053989.1"/>
</dbReference>
<dbReference type="AlphaFoldDB" id="A0A0J1ICF2"/>
<feature type="transmembrane region" description="Helical" evidence="1">
    <location>
        <begin position="29"/>
        <end position="52"/>
    </location>
</feature>
<protein>
    <recommendedName>
        <fullName evidence="4">Lycopene cyclase domain-containing protein</fullName>
    </recommendedName>
</protein>
<organism evidence="2 3">
    <name type="scientific">Niallia circulans</name>
    <name type="common">Bacillus circulans</name>
    <dbReference type="NCBI Taxonomy" id="1397"/>
    <lineage>
        <taxon>Bacteria</taxon>
        <taxon>Bacillati</taxon>
        <taxon>Bacillota</taxon>
        <taxon>Bacilli</taxon>
        <taxon>Bacillales</taxon>
        <taxon>Bacillaceae</taxon>
        <taxon>Niallia</taxon>
    </lineage>
</organism>
<reference evidence="2 3" key="1">
    <citation type="submission" date="2015-05" db="EMBL/GenBank/DDBJ databases">
        <title>Whole genome sequence and identification of bacterial endophytes from Costus igneus.</title>
        <authorList>
            <person name="Lee Y.P."/>
            <person name="Gan H.M."/>
            <person name="Eng W."/>
            <person name="Wheatley M.S."/>
            <person name="Caraballo A."/>
            <person name="Polter S."/>
            <person name="Savka M.A."/>
            <person name="Hudson A.O."/>
        </authorList>
    </citation>
    <scope>NUCLEOTIDE SEQUENCE [LARGE SCALE GENOMIC DNA]</scope>
    <source>
        <strain evidence="2 3">RIT379</strain>
    </source>
</reference>
<dbReference type="GeneID" id="56351357"/>
<evidence type="ECO:0000313" key="3">
    <source>
        <dbReference type="Proteomes" id="UP000036045"/>
    </source>
</evidence>
<dbReference type="PATRIC" id="fig|1397.4.peg.2568"/>
<feature type="transmembrane region" description="Helical" evidence="1">
    <location>
        <begin position="64"/>
        <end position="84"/>
    </location>
</feature>
<keyword evidence="1" id="KW-0812">Transmembrane</keyword>
<dbReference type="Proteomes" id="UP000036045">
    <property type="component" value="Unassembled WGS sequence"/>
</dbReference>